<keyword evidence="2" id="KW-1133">Transmembrane helix</keyword>
<gene>
    <name evidence="3" type="ORF">M413DRAFT_384738</name>
</gene>
<evidence type="ECO:0000313" key="3">
    <source>
        <dbReference type="EMBL" id="KIM43608.1"/>
    </source>
</evidence>
<dbReference type="HOGENOM" id="CLU_1224908_0_0_1"/>
<dbReference type="Proteomes" id="UP000053424">
    <property type="component" value="Unassembled WGS sequence"/>
</dbReference>
<keyword evidence="2" id="KW-0812">Transmembrane</keyword>
<reference evidence="4" key="2">
    <citation type="submission" date="2015-01" db="EMBL/GenBank/DDBJ databases">
        <title>Evolutionary Origins and Diversification of the Mycorrhizal Mutualists.</title>
        <authorList>
            <consortium name="DOE Joint Genome Institute"/>
            <consortium name="Mycorrhizal Genomics Consortium"/>
            <person name="Kohler A."/>
            <person name="Kuo A."/>
            <person name="Nagy L.G."/>
            <person name="Floudas D."/>
            <person name="Copeland A."/>
            <person name="Barry K.W."/>
            <person name="Cichocki N."/>
            <person name="Veneault-Fourrey C."/>
            <person name="LaButti K."/>
            <person name="Lindquist E.A."/>
            <person name="Lipzen A."/>
            <person name="Lundell T."/>
            <person name="Morin E."/>
            <person name="Murat C."/>
            <person name="Riley R."/>
            <person name="Ohm R."/>
            <person name="Sun H."/>
            <person name="Tunlid A."/>
            <person name="Henrissat B."/>
            <person name="Grigoriev I.V."/>
            <person name="Hibbett D.S."/>
            <person name="Martin F."/>
        </authorList>
    </citation>
    <scope>NUCLEOTIDE SEQUENCE [LARGE SCALE GENOMIC DNA]</scope>
    <source>
        <strain evidence="4">h7</strain>
    </source>
</reference>
<evidence type="ECO:0000256" key="1">
    <source>
        <dbReference type="SAM" id="MobiDB-lite"/>
    </source>
</evidence>
<name>A0A0C2Y1B4_HEBCY</name>
<feature type="transmembrane region" description="Helical" evidence="2">
    <location>
        <begin position="134"/>
        <end position="152"/>
    </location>
</feature>
<dbReference type="AlphaFoldDB" id="A0A0C2Y1B4"/>
<accession>A0A0C2Y1B4</accession>
<dbReference type="EMBL" id="KN831775">
    <property type="protein sequence ID" value="KIM43608.1"/>
    <property type="molecule type" value="Genomic_DNA"/>
</dbReference>
<keyword evidence="2" id="KW-0472">Membrane</keyword>
<feature type="compositionally biased region" description="Low complexity" evidence="1">
    <location>
        <begin position="8"/>
        <end position="58"/>
    </location>
</feature>
<reference evidence="3 4" key="1">
    <citation type="submission" date="2014-04" db="EMBL/GenBank/DDBJ databases">
        <authorList>
            <consortium name="DOE Joint Genome Institute"/>
            <person name="Kuo A."/>
            <person name="Gay G."/>
            <person name="Dore J."/>
            <person name="Kohler A."/>
            <person name="Nagy L.G."/>
            <person name="Floudas D."/>
            <person name="Copeland A."/>
            <person name="Barry K.W."/>
            <person name="Cichocki N."/>
            <person name="Veneault-Fourrey C."/>
            <person name="LaButti K."/>
            <person name="Lindquist E.A."/>
            <person name="Lipzen A."/>
            <person name="Lundell T."/>
            <person name="Morin E."/>
            <person name="Murat C."/>
            <person name="Sun H."/>
            <person name="Tunlid A."/>
            <person name="Henrissat B."/>
            <person name="Grigoriev I.V."/>
            <person name="Hibbett D.S."/>
            <person name="Martin F."/>
            <person name="Nordberg H.P."/>
            <person name="Cantor M.N."/>
            <person name="Hua S.X."/>
        </authorList>
    </citation>
    <scope>NUCLEOTIDE SEQUENCE [LARGE SCALE GENOMIC DNA]</scope>
    <source>
        <strain evidence="4">h7</strain>
    </source>
</reference>
<feature type="transmembrane region" description="Helical" evidence="2">
    <location>
        <begin position="164"/>
        <end position="186"/>
    </location>
</feature>
<keyword evidence="4" id="KW-1185">Reference proteome</keyword>
<proteinExistence type="predicted"/>
<sequence>MPSTYVCTDTSSSRPPTTVPSSTKSSPNSPSSSIWSNATRSPRPTPLSLPLSSSTASMPSVHPSQISLVGVSLPTSLSKPSKRPRPMLASSALHLLQFPRILRPSPRSRLCSLVFCFQICFHYVAPTFKLPCMSLSFSLYFFVLLYLPFLKIDFKNLRILPSTYMSRLIYLFRVVALAHSLTYLFVSQASSREMPQQAVARDDLDNPVHTNWKGRLVSSGVAGSAK</sequence>
<evidence type="ECO:0000256" key="2">
    <source>
        <dbReference type="SAM" id="Phobius"/>
    </source>
</evidence>
<organism evidence="3 4">
    <name type="scientific">Hebeloma cylindrosporum</name>
    <dbReference type="NCBI Taxonomy" id="76867"/>
    <lineage>
        <taxon>Eukaryota</taxon>
        <taxon>Fungi</taxon>
        <taxon>Dikarya</taxon>
        <taxon>Basidiomycota</taxon>
        <taxon>Agaricomycotina</taxon>
        <taxon>Agaricomycetes</taxon>
        <taxon>Agaricomycetidae</taxon>
        <taxon>Agaricales</taxon>
        <taxon>Agaricineae</taxon>
        <taxon>Hymenogastraceae</taxon>
        <taxon>Hebeloma</taxon>
    </lineage>
</organism>
<protein>
    <submittedName>
        <fullName evidence="3">Uncharacterized protein</fullName>
    </submittedName>
</protein>
<evidence type="ECO:0000313" key="4">
    <source>
        <dbReference type="Proteomes" id="UP000053424"/>
    </source>
</evidence>
<feature type="region of interest" description="Disordered" evidence="1">
    <location>
        <begin position="1"/>
        <end position="58"/>
    </location>
</feature>